<protein>
    <submittedName>
        <fullName evidence="1">Uncharacterized protein</fullName>
    </submittedName>
</protein>
<evidence type="ECO:0000313" key="2">
    <source>
        <dbReference type="Proteomes" id="UP000681586"/>
    </source>
</evidence>
<reference evidence="1 2" key="1">
    <citation type="submission" date="2021-05" db="EMBL/GenBank/DDBJ databases">
        <title>Staphylococcus fleurettii isolated from lake water in First Nation community in Manitoba, Canada.</title>
        <authorList>
            <person name="Bashar S."/>
            <person name="Murdock A."/>
            <person name="Patidar R."/>
            <person name="Golding G."/>
            <person name="Farenhorst A."/>
            <person name="Kumar A."/>
        </authorList>
    </citation>
    <scope>NUCLEOTIDE SEQUENCE [LARGE SCALE GENOMIC DNA]</scope>
    <source>
        <strain evidence="1 2">SF002</strain>
    </source>
</reference>
<gene>
    <name evidence="1" type="ORF">JJQ58_00930</name>
</gene>
<accession>A0ABS5MJI1</accession>
<evidence type="ECO:0000313" key="1">
    <source>
        <dbReference type="EMBL" id="MBS3696042.1"/>
    </source>
</evidence>
<name>A0ABS5MJI1_9STAP</name>
<proteinExistence type="predicted"/>
<organism evidence="1 2">
    <name type="scientific">Mammaliicoccus fleurettii</name>
    <dbReference type="NCBI Taxonomy" id="150056"/>
    <lineage>
        <taxon>Bacteria</taxon>
        <taxon>Bacillati</taxon>
        <taxon>Bacillota</taxon>
        <taxon>Bacilli</taxon>
        <taxon>Bacillales</taxon>
        <taxon>Staphylococcaceae</taxon>
        <taxon>Mammaliicoccus</taxon>
    </lineage>
</organism>
<comment type="caution">
    <text evidence="1">The sequence shown here is derived from an EMBL/GenBank/DDBJ whole genome shotgun (WGS) entry which is preliminary data.</text>
</comment>
<keyword evidence="2" id="KW-1185">Reference proteome</keyword>
<sequence>MTNTKLNCECSLIFSTNRTIKILNAYIRQPLYTIDELIEKPMLNNFYYRTTYECRDKHCNNIYITPVKSNYAGVRLTLK</sequence>
<dbReference type="EMBL" id="JAGXBM010000001">
    <property type="protein sequence ID" value="MBS3696042.1"/>
    <property type="molecule type" value="Genomic_DNA"/>
</dbReference>
<dbReference type="Proteomes" id="UP000681586">
    <property type="component" value="Unassembled WGS sequence"/>
</dbReference>
<dbReference type="RefSeq" id="WP_203153449.1">
    <property type="nucleotide sequence ID" value="NZ_JAEPSA010000003.1"/>
</dbReference>